<reference evidence="4 5" key="1">
    <citation type="submission" date="2015-04" db="EMBL/GenBank/DDBJ databases">
        <authorList>
            <person name="Syromyatnikov M.Y."/>
            <person name="Popov V.N."/>
        </authorList>
    </citation>
    <scope>NUCLEOTIDE SEQUENCE [LARGE SCALE GENOMIC DNA]</scope>
    <source>
        <strain evidence="4">WF-38-12</strain>
    </source>
</reference>
<feature type="domain" description="Acyclic terpene utilisation N-terminal" evidence="2">
    <location>
        <begin position="10"/>
        <end position="451"/>
    </location>
</feature>
<feature type="domain" description="AtuA-like ferredoxin-fold" evidence="3">
    <location>
        <begin position="495"/>
        <end position="596"/>
    </location>
</feature>
<dbReference type="InterPro" id="IPR056362">
    <property type="entry name" value="AtuA-like_ferredoxin_dom"/>
</dbReference>
<dbReference type="Pfam" id="PF23544">
    <property type="entry name" value="AtuA_ferredoxin"/>
    <property type="match status" value="1"/>
</dbReference>
<dbReference type="OrthoDB" id="10265871at2759"/>
<gene>
    <name evidence="4" type="ORF">PISL3812_02575</name>
</gene>
<name>A0A0U1LS15_TALIS</name>
<dbReference type="AlphaFoldDB" id="A0A0U1LS15"/>
<dbReference type="InterPro" id="IPR010839">
    <property type="entry name" value="AtuA_N"/>
</dbReference>
<feature type="region of interest" description="Disordered" evidence="1">
    <location>
        <begin position="1"/>
        <end position="26"/>
    </location>
</feature>
<dbReference type="PANTHER" id="PTHR47585">
    <property type="match status" value="1"/>
</dbReference>
<dbReference type="Proteomes" id="UP000054383">
    <property type="component" value="Unassembled WGS sequence"/>
</dbReference>
<evidence type="ECO:0000313" key="4">
    <source>
        <dbReference type="EMBL" id="CRG85523.1"/>
    </source>
</evidence>
<dbReference type="PANTHER" id="PTHR47585:SF2">
    <property type="entry name" value="DUF1446 DOMAIN PROTEIN (AFU_ORTHOLOGUE AFUA_6G11420)"/>
    <property type="match status" value="1"/>
</dbReference>
<proteinExistence type="predicted"/>
<evidence type="ECO:0000256" key="1">
    <source>
        <dbReference type="SAM" id="MobiDB-lite"/>
    </source>
</evidence>
<dbReference type="OMA" id="HAMSRMV"/>
<sequence>MNGINGTRPLRIGNVSGATGDHPKAMSRMARDGNVDVIVGDWLSEMNIAWNAITKGQNRDLGYEVGFLNQLADSLDMIVAKGIKVVTNAGALNTVGLARKVEELCHERGYKDVVVASVLGDDISEMIQNTETALERLHHLDHEEWKLTDWPLKPLCGVAYIGAWGIVEALNAGASIVICGRVTDASPVIGSAAWWHSWQKNDWDRLAGALVAGHLIECGPYVTGANFSGFKSNLSDLVDISFPIAEVKGDGTCIITKCDAYAGAVTRDNTIAQLLYELQGELYLNPDVVADLRDVSIEQVEKDQVEVRGITGLPPPPTTKAMIAAPGGYQAEATFYLNGLDIDEKATMLKNQLNHMLKDHNFSKFSVDLYGAAATNPRSQKSATVCMRVFAQAREKEDLGADKFQIPIYALRMQSYPGYHMNLDFRTMEPKPFMEIFPVIIPQDSIHHRVVLSEEQRIIEASSPPETRIYPTKRPSYETKSPIVLSTFGPVTQAPLGSIVHARSGDKADNSNVGFFVRHEDEYPWLQSFLTIARLKELFADDWPEKNEPPVERCEFPHILAVHFRVLDFLDGGIASSSRIDGLGKGIAEYLRSREVDVPVKFLERGWI</sequence>
<evidence type="ECO:0000259" key="3">
    <source>
        <dbReference type="Pfam" id="PF23544"/>
    </source>
</evidence>
<protein>
    <recommendedName>
        <fullName evidence="6">DUF1446-domain-containing protein</fullName>
    </recommendedName>
</protein>
<dbReference type="EMBL" id="CVMT01000002">
    <property type="protein sequence ID" value="CRG85523.1"/>
    <property type="molecule type" value="Genomic_DNA"/>
</dbReference>
<evidence type="ECO:0008006" key="6">
    <source>
        <dbReference type="Google" id="ProtNLM"/>
    </source>
</evidence>
<organism evidence="4 5">
    <name type="scientific">Talaromyces islandicus</name>
    <name type="common">Penicillium islandicum</name>
    <dbReference type="NCBI Taxonomy" id="28573"/>
    <lineage>
        <taxon>Eukaryota</taxon>
        <taxon>Fungi</taxon>
        <taxon>Dikarya</taxon>
        <taxon>Ascomycota</taxon>
        <taxon>Pezizomycotina</taxon>
        <taxon>Eurotiomycetes</taxon>
        <taxon>Eurotiomycetidae</taxon>
        <taxon>Eurotiales</taxon>
        <taxon>Trichocomaceae</taxon>
        <taxon>Talaromyces</taxon>
        <taxon>Talaromyces sect. Islandici</taxon>
    </lineage>
</organism>
<accession>A0A0U1LS15</accession>
<dbReference type="STRING" id="28573.A0A0U1LS15"/>
<dbReference type="Pfam" id="PF07287">
    <property type="entry name" value="AtuA"/>
    <property type="match status" value="1"/>
</dbReference>
<evidence type="ECO:0000313" key="5">
    <source>
        <dbReference type="Proteomes" id="UP000054383"/>
    </source>
</evidence>
<keyword evidence="5" id="KW-1185">Reference proteome</keyword>
<evidence type="ECO:0000259" key="2">
    <source>
        <dbReference type="Pfam" id="PF07287"/>
    </source>
</evidence>